<feature type="compositionally biased region" description="Polar residues" evidence="1">
    <location>
        <begin position="1362"/>
        <end position="1376"/>
    </location>
</feature>
<evidence type="ECO:0008006" key="4">
    <source>
        <dbReference type="Google" id="ProtNLM"/>
    </source>
</evidence>
<proteinExistence type="predicted"/>
<dbReference type="RefSeq" id="WP_188792535.1">
    <property type="nucleotide sequence ID" value="NZ_BMJA01000001.1"/>
</dbReference>
<sequence>MKKHNGHSTDHGKSKARPVPSGLQATLGENIPPALTQTGHVLEHGDDQPAIGRTPHPWETVWAEPRPRHAELPARPVLKADASMAYAGTQARAPAVGYGHRAKALTAAVSESPGLSRILLQPTILKSVPIGDNGEQGIGLHVREGGVIVQMEPWSPMQVGDRLDLFWGAPDDPQSPGYPGTPVAGKTLQFPEEVNKAVLLTVPEDDVVAGWINVVCRVTRAGSGFQELSPLLPVLVKLDPPGGVDPAPDENPNLAAPNLPDEVIRNGVDTSWAARGVPVMIQPYPNMAVGDRIRLNWGGAFVEYTLRDSSEVNLPVMVVVNDATIRAAGDGDAVVLRYQVFDLVGNRSGWSPTTEVVVDVQGNALFLPEVTNADDNGVIDLAQLGGEDVRVLVTAFAPDFAVGDTVTLQWVGHTAEGVLVPYEEAQDVTRGPVQTLEFFVPNASVVALAQGDAVVSYRLQSGRSSKQVRVTIVGEAAKLPAPTVDEAPNDYDELDATLSRATVRIPPYPGMDAGDVVTLIWSGMRADGESHVYSFDRTISGSAVGKEVVLQVPGAEIALLAGGTVEVWYEVMIGDGTPLRPSLVRTLRVSDTQGVTLPAPTVDEAPDNVTLDPDAVGLYAEVRIEYDKADGDRVDMDWIGSSGPGGSFSDWINIRAATVNKPVLFDVDKAYVIANDGGTVTIRYTVTPKVGSPRPSASRTLRVGAAQDIIPAITSVRDSKGEILEGGVTEDTTVTLSGTATPDTTVELFDNDTISHGIVDVNSAGVWTRAVTGLADGNHRFTAKGLYGSEPVSLAWNFRVAVLVALTAPIVIEADPFTDTLNLVKPVDAGVHIVIDYDGMEIGDTVTMIWQGTDGGGSDTQPVEVTTPGPLLFTVSSATIAPNYNKTVRIFYTVLRKGQPEESTAESSSLDLAIQNLALQGTATFAVGTTSFYRCTTQSIITIPDDLPVGAVIETTPASSASAQTSTSSSTLRSYYRINLVGSEPKDDSTLFPTSIPGVGFRLIYTKNSSSDPSPLTAGPISGDTATTGNSGTTGAIQFVKTGPIASGARLSAGVMAQWLMGSNRLYYMGWQLLNDLTIHVTDATLIAPVVTEADPFTDTLNLVKPVDGVHVVIDYADMAIGDTVTMIWEGAAGAGSQQQAVKIETLGPIFFTVGNTVITPNNNKTVEIYYTVKRAGTPEAPPRESLSLSLAIQAPALQGNVTFVVGTTSFYRCTARSSITIPEDLPVGAVIETTPTAPASAQTSFTCSTSYSSYLINQAGGEPKDSSVLFPTGIAGVGFRCKGTTNDPHSAGPKTSAAGTYGNGYDDGTSGGAIEFVKTGPITRGTLSAGVLAQWLCGSNRLYYMGWQLMNDVTIDVVRRSSTGGKRRTAMTSTAGAPRAR</sequence>
<gene>
    <name evidence="2" type="ORF">GCM10010981_03370</name>
</gene>
<reference evidence="3" key="1">
    <citation type="journal article" date="2019" name="Int. J. Syst. Evol. Microbiol.">
        <title>The Global Catalogue of Microorganisms (GCM) 10K type strain sequencing project: providing services to taxonomists for standard genome sequencing and annotation.</title>
        <authorList>
            <consortium name="The Broad Institute Genomics Platform"/>
            <consortium name="The Broad Institute Genome Sequencing Center for Infectious Disease"/>
            <person name="Wu L."/>
            <person name="Ma J."/>
        </authorList>
    </citation>
    <scope>NUCLEOTIDE SEQUENCE [LARGE SCALE GENOMIC DNA]</scope>
    <source>
        <strain evidence="3">CGMCC 1.15439</strain>
    </source>
</reference>
<dbReference type="EMBL" id="BMJA01000001">
    <property type="protein sequence ID" value="GGA18833.1"/>
    <property type="molecule type" value="Genomic_DNA"/>
</dbReference>
<keyword evidence="3" id="KW-1185">Reference proteome</keyword>
<dbReference type="Gene3D" id="2.60.40.3310">
    <property type="match status" value="2"/>
</dbReference>
<evidence type="ECO:0000313" key="2">
    <source>
        <dbReference type="EMBL" id="GGA18833.1"/>
    </source>
</evidence>
<feature type="region of interest" description="Disordered" evidence="1">
    <location>
        <begin position="1010"/>
        <end position="1029"/>
    </location>
</feature>
<dbReference type="Gene3D" id="2.60.40.10">
    <property type="entry name" value="Immunoglobulins"/>
    <property type="match status" value="1"/>
</dbReference>
<dbReference type="InterPro" id="IPR013783">
    <property type="entry name" value="Ig-like_fold"/>
</dbReference>
<feature type="region of interest" description="Disordered" evidence="1">
    <location>
        <begin position="1"/>
        <end position="30"/>
    </location>
</feature>
<feature type="region of interest" description="Disordered" evidence="1">
    <location>
        <begin position="1362"/>
        <end position="1382"/>
    </location>
</feature>
<dbReference type="Proteomes" id="UP000620046">
    <property type="component" value="Unassembled WGS sequence"/>
</dbReference>
<name>A0ABQ1FLS8_9GAMM</name>
<evidence type="ECO:0000313" key="3">
    <source>
        <dbReference type="Proteomes" id="UP000620046"/>
    </source>
</evidence>
<comment type="caution">
    <text evidence="2">The sequence shown here is derived from an EMBL/GenBank/DDBJ whole genome shotgun (WGS) entry which is preliminary data.</text>
</comment>
<accession>A0ABQ1FLS8</accession>
<evidence type="ECO:0000256" key="1">
    <source>
        <dbReference type="SAM" id="MobiDB-lite"/>
    </source>
</evidence>
<protein>
    <recommendedName>
        <fullName evidence="4">Ig-like domain-containing protein</fullName>
    </recommendedName>
</protein>
<organism evidence="2 3">
    <name type="scientific">Dyella nitratireducens</name>
    <dbReference type="NCBI Taxonomy" id="1849580"/>
    <lineage>
        <taxon>Bacteria</taxon>
        <taxon>Pseudomonadati</taxon>
        <taxon>Pseudomonadota</taxon>
        <taxon>Gammaproteobacteria</taxon>
        <taxon>Lysobacterales</taxon>
        <taxon>Rhodanobacteraceae</taxon>
        <taxon>Dyella</taxon>
    </lineage>
</organism>